<dbReference type="Gene3D" id="3.90.1150.10">
    <property type="entry name" value="Aspartate Aminotransferase, domain 1"/>
    <property type="match status" value="1"/>
</dbReference>
<gene>
    <name evidence="5" type="primary">ltaE</name>
    <name evidence="5" type="ORF">L21SP5_01600</name>
</gene>
<reference evidence="5 6" key="1">
    <citation type="submission" date="2015-11" db="EMBL/GenBank/DDBJ databases">
        <title>Description and complete genome sequence of a novel strain predominating in hypersaline microbial mats and representing a new family of the Bacteriodetes phylum.</title>
        <authorList>
            <person name="Spring S."/>
            <person name="Bunk B."/>
            <person name="Sproer C."/>
            <person name="Klenk H.-P."/>
        </authorList>
    </citation>
    <scope>NUCLEOTIDE SEQUENCE [LARGE SCALE GENOMIC DNA]</scope>
    <source>
        <strain evidence="5 6">L21-Spi-D4</strain>
    </source>
</reference>
<dbReference type="Gene3D" id="3.40.640.10">
    <property type="entry name" value="Type I PLP-dependent aspartate aminotransferase-like (Major domain)"/>
    <property type="match status" value="1"/>
</dbReference>
<dbReference type="OrthoDB" id="9774495at2"/>
<proteinExistence type="inferred from homology"/>
<dbReference type="STRING" id="1307839.L21SP5_01600"/>
<dbReference type="EC" id="4.1.2.48" evidence="5"/>
<protein>
    <submittedName>
        <fullName evidence="5">Low specificity L-threonine aldolase</fullName>
        <ecNumber evidence="5">4.1.2.48</ecNumber>
    </submittedName>
</protein>
<keyword evidence="3" id="KW-0663">Pyridoxal phosphate</keyword>
<sequence length="344" mass="38532">MIKKGFASDNNAGAHPQVLAAMIDANQGHVTGYGDDVYTNEAEQLFKQIFGDDISVNFVFNGTAANVLSIMAAGRSYNSVICTDTAHINEDECGAPEKITGSKIIAVPNDEGKLRPDRVKPHLKGFGFEHHSQPGIISISQVTEMGTVYTPEEIKELADLAHEHGMYLHIDGARIANAAASLDMSFRAFTRDCGVDLLSFGGTKNGLIMGEAVIFFNQELTKGFQYMRKQHMQLFSKMRFVSAQFKAYFKDDLWLKSARHANYMAQLLKEKLTPIEQVKITRKVEANGVFAIIPKAWTEILQEKYFFYIWDEQTNEVRWMTSFDTTREDIENFTAEVAKLASNG</sequence>
<dbReference type="GO" id="GO:0006520">
    <property type="term" value="P:amino acid metabolic process"/>
    <property type="evidence" value="ECO:0007669"/>
    <property type="project" value="InterPro"/>
</dbReference>
<evidence type="ECO:0000256" key="2">
    <source>
        <dbReference type="ARBA" id="ARBA00006966"/>
    </source>
</evidence>
<dbReference type="Pfam" id="PF01212">
    <property type="entry name" value="Beta_elim_lyase"/>
    <property type="match status" value="1"/>
</dbReference>
<keyword evidence="6" id="KW-1185">Reference proteome</keyword>
<organism evidence="5 6">
    <name type="scientific">Salinivirga cyanobacteriivorans</name>
    <dbReference type="NCBI Taxonomy" id="1307839"/>
    <lineage>
        <taxon>Bacteria</taxon>
        <taxon>Pseudomonadati</taxon>
        <taxon>Bacteroidota</taxon>
        <taxon>Bacteroidia</taxon>
        <taxon>Bacteroidales</taxon>
        <taxon>Salinivirgaceae</taxon>
        <taxon>Salinivirga</taxon>
    </lineage>
</organism>
<evidence type="ECO:0000256" key="3">
    <source>
        <dbReference type="ARBA" id="ARBA00022898"/>
    </source>
</evidence>
<dbReference type="GO" id="GO:0016829">
    <property type="term" value="F:lyase activity"/>
    <property type="evidence" value="ECO:0007669"/>
    <property type="project" value="UniProtKB-KW"/>
</dbReference>
<dbReference type="SUPFAM" id="SSF53383">
    <property type="entry name" value="PLP-dependent transferases"/>
    <property type="match status" value="1"/>
</dbReference>
<dbReference type="InterPro" id="IPR015422">
    <property type="entry name" value="PyrdxlP-dep_Trfase_small"/>
</dbReference>
<dbReference type="InterPro" id="IPR015421">
    <property type="entry name" value="PyrdxlP-dep_Trfase_major"/>
</dbReference>
<dbReference type="PANTHER" id="PTHR48097:SF5">
    <property type="entry name" value="LOW SPECIFICITY L-THREONINE ALDOLASE"/>
    <property type="match status" value="1"/>
</dbReference>
<dbReference type="AlphaFoldDB" id="A0A0S2HYZ6"/>
<dbReference type="PANTHER" id="PTHR48097">
    <property type="entry name" value="L-THREONINE ALDOLASE-RELATED"/>
    <property type="match status" value="1"/>
</dbReference>
<dbReference type="Proteomes" id="UP000064893">
    <property type="component" value="Chromosome"/>
</dbReference>
<comment type="cofactor">
    <cofactor evidence="1">
        <name>pyridoxal 5'-phosphate</name>
        <dbReference type="ChEBI" id="CHEBI:597326"/>
    </cofactor>
</comment>
<dbReference type="KEGG" id="blq:L21SP5_01600"/>
<dbReference type="InterPro" id="IPR015424">
    <property type="entry name" value="PyrdxlP-dep_Trfase"/>
</dbReference>
<evidence type="ECO:0000313" key="6">
    <source>
        <dbReference type="Proteomes" id="UP000064893"/>
    </source>
</evidence>
<dbReference type="CDD" id="cd06502">
    <property type="entry name" value="TA_like"/>
    <property type="match status" value="1"/>
</dbReference>
<evidence type="ECO:0000256" key="1">
    <source>
        <dbReference type="ARBA" id="ARBA00001933"/>
    </source>
</evidence>
<dbReference type="EMBL" id="CP013118">
    <property type="protein sequence ID" value="ALO15245.1"/>
    <property type="molecule type" value="Genomic_DNA"/>
</dbReference>
<accession>A0A0S2HYZ6</accession>
<comment type="similarity">
    <text evidence="2">Belongs to the threonine aldolase family.</text>
</comment>
<dbReference type="InterPro" id="IPR001597">
    <property type="entry name" value="ArAA_b-elim_lyase/Thr_aldolase"/>
</dbReference>
<keyword evidence="5" id="KW-0456">Lyase</keyword>
<name>A0A0S2HYZ6_9BACT</name>
<evidence type="ECO:0000313" key="5">
    <source>
        <dbReference type="EMBL" id="ALO15245.1"/>
    </source>
</evidence>
<feature type="domain" description="Aromatic amino acid beta-eliminating lyase/threonine aldolase" evidence="4">
    <location>
        <begin position="6"/>
        <end position="292"/>
    </location>
</feature>
<dbReference type="PATRIC" id="fig|1307839.3.peg.1697"/>
<dbReference type="RefSeq" id="WP_057952715.1">
    <property type="nucleotide sequence ID" value="NZ_CP013118.1"/>
</dbReference>
<evidence type="ECO:0000259" key="4">
    <source>
        <dbReference type="Pfam" id="PF01212"/>
    </source>
</evidence>